<dbReference type="Proteomes" id="UP000719942">
    <property type="component" value="Unassembled WGS sequence"/>
</dbReference>
<dbReference type="Gene3D" id="2.30.30.240">
    <property type="entry name" value="PRC-barrel domain"/>
    <property type="match status" value="1"/>
</dbReference>
<dbReference type="InterPro" id="IPR002676">
    <property type="entry name" value="RimM_N"/>
</dbReference>
<evidence type="ECO:0000256" key="2">
    <source>
        <dbReference type="ARBA" id="ARBA00022517"/>
    </source>
</evidence>
<dbReference type="SUPFAM" id="SSF50447">
    <property type="entry name" value="Translation proteins"/>
    <property type="match status" value="1"/>
</dbReference>
<gene>
    <name evidence="5 8" type="primary">rimM</name>
    <name evidence="8" type="ORF">J5W02_02455</name>
</gene>
<proteinExistence type="inferred from homology"/>
<evidence type="ECO:0000259" key="7">
    <source>
        <dbReference type="Pfam" id="PF24986"/>
    </source>
</evidence>
<name>A0ABS7DKM3_9FIRM</name>
<dbReference type="PANTHER" id="PTHR33692">
    <property type="entry name" value="RIBOSOME MATURATION FACTOR RIMM"/>
    <property type="match status" value="1"/>
</dbReference>
<evidence type="ECO:0000256" key="3">
    <source>
        <dbReference type="ARBA" id="ARBA00022552"/>
    </source>
</evidence>
<dbReference type="Gene3D" id="2.40.30.60">
    <property type="entry name" value="RimM"/>
    <property type="match status" value="1"/>
</dbReference>
<comment type="similarity">
    <text evidence="5">Belongs to the RimM family.</text>
</comment>
<dbReference type="InterPro" id="IPR036976">
    <property type="entry name" value="RimM_N_sf"/>
</dbReference>
<comment type="function">
    <text evidence="5">An accessory protein needed during the final step in the assembly of 30S ribosomal subunit, possibly for assembly of the head region. Essential for efficient processing of 16S rRNA. May be needed both before and after RbfA during the maturation of 16S rRNA. It has affinity for free ribosomal 30S subunits but not for 70S ribosomes.</text>
</comment>
<evidence type="ECO:0000259" key="6">
    <source>
        <dbReference type="Pfam" id="PF01782"/>
    </source>
</evidence>
<dbReference type="InterPro" id="IPR056792">
    <property type="entry name" value="PRC_RimM"/>
</dbReference>
<evidence type="ECO:0000256" key="4">
    <source>
        <dbReference type="ARBA" id="ARBA00023186"/>
    </source>
</evidence>
<comment type="domain">
    <text evidence="5">The PRC barrel domain binds ribosomal protein uS19.</text>
</comment>
<keyword evidence="2 5" id="KW-0690">Ribosome biogenesis</keyword>
<dbReference type="InterPro" id="IPR009000">
    <property type="entry name" value="Transl_B-barrel_sf"/>
</dbReference>
<evidence type="ECO:0000313" key="9">
    <source>
        <dbReference type="Proteomes" id="UP000719942"/>
    </source>
</evidence>
<dbReference type="EMBL" id="JAGFNZ010000001">
    <property type="protein sequence ID" value="MBW7571664.1"/>
    <property type="molecule type" value="Genomic_DNA"/>
</dbReference>
<feature type="domain" description="RimM N-terminal" evidence="6">
    <location>
        <begin position="8"/>
        <end position="87"/>
    </location>
</feature>
<keyword evidence="1 5" id="KW-0963">Cytoplasm</keyword>
<accession>A0ABS7DKM3</accession>
<dbReference type="NCBIfam" id="TIGR02273">
    <property type="entry name" value="16S_RimM"/>
    <property type="match status" value="1"/>
</dbReference>
<dbReference type="SUPFAM" id="SSF50346">
    <property type="entry name" value="PRC-barrel domain"/>
    <property type="match status" value="1"/>
</dbReference>
<dbReference type="PANTHER" id="PTHR33692:SF1">
    <property type="entry name" value="RIBOSOME MATURATION FACTOR RIMM"/>
    <property type="match status" value="1"/>
</dbReference>
<feature type="domain" description="Ribosome maturation factor RimM PRC barrel" evidence="7">
    <location>
        <begin position="98"/>
        <end position="159"/>
    </location>
</feature>
<keyword evidence="3 5" id="KW-0698">rRNA processing</keyword>
<keyword evidence="4 5" id="KW-0143">Chaperone</keyword>
<dbReference type="RefSeq" id="WP_219964057.1">
    <property type="nucleotide sequence ID" value="NZ_JAGFNZ010000001.1"/>
</dbReference>
<sequence length="171" mass="19422">MVNQFLEAGKIVGTHGLQGELRVDPWCDSAEFLAQFKTLYWDKGAQELEVTSSRVHKTQLLLKLKGITTIEQGDTLRGRIIYISREDAKLDKGRYFMQDLVGLEVFDADTCIYYGTLTEIMRTGANDVYQITSENKKNYLIPAIPEVIIDINITNGKMQIRPLRGIFDDAD</sequence>
<evidence type="ECO:0000256" key="5">
    <source>
        <dbReference type="HAMAP-Rule" id="MF_00014"/>
    </source>
</evidence>
<comment type="subcellular location">
    <subcellularLocation>
        <location evidence="5">Cytoplasm</location>
    </subcellularLocation>
</comment>
<reference evidence="8 9" key="1">
    <citation type="submission" date="2021-03" db="EMBL/GenBank/DDBJ databases">
        <title>Caproiciproducens sp. nov. isolated from feces of cow.</title>
        <authorList>
            <person name="Choi J.-Y."/>
        </authorList>
    </citation>
    <scope>NUCLEOTIDE SEQUENCE [LARGE SCALE GENOMIC DNA]</scope>
    <source>
        <strain evidence="8 9">AGMB10547</strain>
    </source>
</reference>
<protein>
    <recommendedName>
        <fullName evidence="5">Ribosome maturation factor RimM</fullName>
    </recommendedName>
</protein>
<dbReference type="Pfam" id="PF24986">
    <property type="entry name" value="PRC_RimM"/>
    <property type="match status" value="1"/>
</dbReference>
<organism evidence="8 9">
    <name type="scientific">Caproiciproducens faecalis</name>
    <dbReference type="NCBI Taxonomy" id="2820301"/>
    <lineage>
        <taxon>Bacteria</taxon>
        <taxon>Bacillati</taxon>
        <taxon>Bacillota</taxon>
        <taxon>Clostridia</taxon>
        <taxon>Eubacteriales</taxon>
        <taxon>Acutalibacteraceae</taxon>
        <taxon>Caproiciproducens</taxon>
    </lineage>
</organism>
<comment type="caution">
    <text evidence="8">The sequence shown here is derived from an EMBL/GenBank/DDBJ whole genome shotgun (WGS) entry which is preliminary data.</text>
</comment>
<dbReference type="Pfam" id="PF01782">
    <property type="entry name" value="RimM"/>
    <property type="match status" value="1"/>
</dbReference>
<evidence type="ECO:0000256" key="1">
    <source>
        <dbReference type="ARBA" id="ARBA00022490"/>
    </source>
</evidence>
<dbReference type="InterPro" id="IPR011961">
    <property type="entry name" value="RimM"/>
</dbReference>
<evidence type="ECO:0000313" key="8">
    <source>
        <dbReference type="EMBL" id="MBW7571664.1"/>
    </source>
</evidence>
<dbReference type="InterPro" id="IPR011033">
    <property type="entry name" value="PRC_barrel-like_sf"/>
</dbReference>
<comment type="subunit">
    <text evidence="5">Binds ribosomal protein uS19.</text>
</comment>
<keyword evidence="9" id="KW-1185">Reference proteome</keyword>
<dbReference type="HAMAP" id="MF_00014">
    <property type="entry name" value="Ribosome_mat_RimM"/>
    <property type="match status" value="1"/>
</dbReference>